<reference evidence="3 4" key="1">
    <citation type="submission" date="2019-01" db="EMBL/GenBank/DDBJ databases">
        <title>Halorientalis sp. F13-25 a new haloarchaeum isolated from hypersaline water.</title>
        <authorList>
            <person name="Ana D.-V."/>
            <person name="Cristina S.-P."/>
            <person name="Antonio V."/>
        </authorList>
    </citation>
    <scope>NUCLEOTIDE SEQUENCE [LARGE SCALE GENOMIC DNA]</scope>
    <source>
        <strain evidence="3 4">F13-25</strain>
    </source>
</reference>
<dbReference type="InterPro" id="IPR055957">
    <property type="entry name" value="DUF7535"/>
</dbReference>
<dbReference type="AlphaFoldDB" id="A0A498KZT5"/>
<evidence type="ECO:0000256" key="2">
    <source>
        <dbReference type="SAM" id="Phobius"/>
    </source>
</evidence>
<dbReference type="RefSeq" id="WP_129070630.1">
    <property type="nucleotide sequence ID" value="NZ_RDFA01000009.1"/>
</dbReference>
<feature type="transmembrane region" description="Helical" evidence="2">
    <location>
        <begin position="31"/>
        <end position="58"/>
    </location>
</feature>
<dbReference type="Proteomes" id="UP000289691">
    <property type="component" value="Unassembled WGS sequence"/>
</dbReference>
<comment type="caution">
    <text evidence="3">The sequence shown here is derived from an EMBL/GenBank/DDBJ whole genome shotgun (WGS) entry which is preliminary data.</text>
</comment>
<dbReference type="Pfam" id="PF24379">
    <property type="entry name" value="DUF7535"/>
    <property type="match status" value="1"/>
</dbReference>
<evidence type="ECO:0000313" key="4">
    <source>
        <dbReference type="Proteomes" id="UP000289691"/>
    </source>
</evidence>
<keyword evidence="2" id="KW-0812">Transmembrane</keyword>
<keyword evidence="2" id="KW-0472">Membrane</keyword>
<dbReference type="EMBL" id="RDFA01000009">
    <property type="protein sequence ID" value="RXK46451.1"/>
    <property type="molecule type" value="Genomic_DNA"/>
</dbReference>
<dbReference type="OrthoDB" id="214423at2157"/>
<evidence type="ECO:0000256" key="1">
    <source>
        <dbReference type="SAM" id="MobiDB-lite"/>
    </source>
</evidence>
<keyword evidence="4" id="KW-1185">Reference proteome</keyword>
<proteinExistence type="predicted"/>
<keyword evidence="2" id="KW-1133">Transmembrane helix</keyword>
<sequence length="69" mass="7675">MSEREADSPLPEPLRTVTPPYGGRPDLEMDVIGWGIFLVMAVVVLPLLPFVLLLWLAAKVVGFVARQMR</sequence>
<gene>
    <name evidence="3" type="ORF">EAF64_19385</name>
</gene>
<organism evidence="3 4">
    <name type="scientific">Halorientalis pallida</name>
    <dbReference type="NCBI Taxonomy" id="2479928"/>
    <lineage>
        <taxon>Archaea</taxon>
        <taxon>Methanobacteriati</taxon>
        <taxon>Methanobacteriota</taxon>
        <taxon>Stenosarchaea group</taxon>
        <taxon>Halobacteria</taxon>
        <taxon>Halobacteriales</taxon>
        <taxon>Haloarculaceae</taxon>
        <taxon>Halorientalis</taxon>
    </lineage>
</organism>
<protein>
    <submittedName>
        <fullName evidence="3">Uncharacterized protein</fullName>
    </submittedName>
</protein>
<name>A0A498KZT5_9EURY</name>
<feature type="region of interest" description="Disordered" evidence="1">
    <location>
        <begin position="1"/>
        <end position="24"/>
    </location>
</feature>
<accession>A0A498KZT5</accession>
<evidence type="ECO:0000313" key="3">
    <source>
        <dbReference type="EMBL" id="RXK46451.1"/>
    </source>
</evidence>